<dbReference type="Proteomes" id="UP000218103">
    <property type="component" value="Chromosome 1"/>
</dbReference>
<gene>
    <name evidence="1" type="ORF">CO711_17130</name>
</gene>
<dbReference type="EMBL" id="CP023518">
    <property type="protein sequence ID" value="ATF78969.1"/>
    <property type="molecule type" value="Genomic_DNA"/>
</dbReference>
<keyword evidence="2" id="KW-1185">Reference proteome</keyword>
<organism evidence="1 2">
    <name type="scientific">Burkholderia cepacia</name>
    <name type="common">Pseudomonas cepacia</name>
    <dbReference type="NCBI Taxonomy" id="292"/>
    <lineage>
        <taxon>Bacteria</taxon>
        <taxon>Pseudomonadati</taxon>
        <taxon>Pseudomonadota</taxon>
        <taxon>Betaproteobacteria</taxon>
        <taxon>Burkholderiales</taxon>
        <taxon>Burkholderiaceae</taxon>
        <taxon>Burkholderia</taxon>
        <taxon>Burkholderia cepacia complex</taxon>
    </lineage>
</organism>
<proteinExistence type="predicted"/>
<protein>
    <submittedName>
        <fullName evidence="1">Uncharacterized protein</fullName>
    </submittedName>
</protein>
<evidence type="ECO:0000313" key="1">
    <source>
        <dbReference type="EMBL" id="ATF78969.1"/>
    </source>
</evidence>
<reference evidence="2" key="1">
    <citation type="submission" date="2017-09" db="EMBL/GenBank/DDBJ databases">
        <title>FDA dAtabase for Regulatory Grade micrObial Sequences (FDA-ARGOS): Supporting development and validation of Infectious Disease Dx tests.</title>
        <authorList>
            <person name="Minogue T."/>
            <person name="Wolcott M."/>
            <person name="Wasieloski L."/>
            <person name="Aguilar W."/>
            <person name="Moore D."/>
            <person name="Tallon L.J."/>
            <person name="Sadzewicz L."/>
            <person name="Ott S."/>
            <person name="Zhao X."/>
            <person name="Nagaraj S."/>
            <person name="Vavikolanu K."/>
            <person name="Aluvathingal J."/>
            <person name="Nadendla S."/>
            <person name="Sichtig H."/>
        </authorList>
    </citation>
    <scope>NUCLEOTIDE SEQUENCE [LARGE SCALE GENOMIC DNA]</scope>
    <source>
        <strain evidence="2">FDAARGOS_388</strain>
    </source>
</reference>
<name>A0ABM6NVM6_BURCE</name>
<accession>A0ABM6NVM6</accession>
<evidence type="ECO:0000313" key="2">
    <source>
        <dbReference type="Proteomes" id="UP000218103"/>
    </source>
</evidence>
<sequence>MSREASGMKLRCRAGDTARVVHSSNASLIDRIVTVVQMHEDGRWECELIGRSVLGCADDGEGLILTRDWLFSDAYLEPRLDARDATSVPFAEPLLC</sequence>